<dbReference type="InterPro" id="IPR000182">
    <property type="entry name" value="GNAT_dom"/>
</dbReference>
<proteinExistence type="predicted"/>
<dbReference type="InterPro" id="IPR051531">
    <property type="entry name" value="N-acetyltransferase"/>
</dbReference>
<organism evidence="2 3">
    <name type="scientific">Vibrio cholerae</name>
    <dbReference type="NCBI Taxonomy" id="666"/>
    <lineage>
        <taxon>Bacteria</taxon>
        <taxon>Pseudomonadati</taxon>
        <taxon>Pseudomonadota</taxon>
        <taxon>Gammaproteobacteria</taxon>
        <taxon>Vibrionales</taxon>
        <taxon>Vibrionaceae</taxon>
        <taxon>Vibrio</taxon>
    </lineage>
</organism>
<name>A0A656A4W9_VIBCL</name>
<dbReference type="SUPFAM" id="SSF55729">
    <property type="entry name" value="Acyl-CoA N-acyltransferases (Nat)"/>
    <property type="match status" value="1"/>
</dbReference>
<dbReference type="Gene3D" id="3.40.630.30">
    <property type="match status" value="1"/>
</dbReference>
<dbReference type="InterPro" id="IPR016181">
    <property type="entry name" value="Acyl_CoA_acyltransferase"/>
</dbReference>
<evidence type="ECO:0000259" key="1">
    <source>
        <dbReference type="PROSITE" id="PS51186"/>
    </source>
</evidence>
<protein>
    <submittedName>
        <fullName evidence="2">Acetyltransferase</fullName>
        <ecNumber evidence="2">2.3.1.-</ecNumber>
    </submittedName>
</protein>
<dbReference type="EMBL" id="CWQJ01000064">
    <property type="protein sequence ID" value="CSC92699.1"/>
    <property type="molecule type" value="Genomic_DNA"/>
</dbReference>
<keyword evidence="2" id="KW-0808">Transferase</keyword>
<dbReference type="PANTHER" id="PTHR43792">
    <property type="entry name" value="GNAT FAMILY, PUTATIVE (AFU_ORTHOLOGUE AFUA_3G00765)-RELATED-RELATED"/>
    <property type="match status" value="1"/>
</dbReference>
<dbReference type="Proteomes" id="UP000046067">
    <property type="component" value="Unassembled WGS sequence"/>
</dbReference>
<dbReference type="PROSITE" id="PS51186">
    <property type="entry name" value="GNAT"/>
    <property type="match status" value="1"/>
</dbReference>
<reference evidence="2 3" key="1">
    <citation type="submission" date="2015-07" db="EMBL/GenBank/DDBJ databases">
        <authorList>
            <consortium name="Pathogen Informatics"/>
        </authorList>
    </citation>
    <scope>NUCLEOTIDE SEQUENCE [LARGE SCALE GENOMIC DNA]</scope>
    <source>
        <strain evidence="2 3">A325</strain>
    </source>
</reference>
<dbReference type="EC" id="2.3.1.-" evidence="2"/>
<evidence type="ECO:0000313" key="3">
    <source>
        <dbReference type="Proteomes" id="UP000046067"/>
    </source>
</evidence>
<dbReference type="PANTHER" id="PTHR43792:SF1">
    <property type="entry name" value="N-ACETYLTRANSFERASE DOMAIN-CONTAINING PROTEIN"/>
    <property type="match status" value="1"/>
</dbReference>
<accession>A0A656A4W9</accession>
<gene>
    <name evidence="2" type="ORF">ERS013201_03904</name>
</gene>
<dbReference type="Pfam" id="PF13302">
    <property type="entry name" value="Acetyltransf_3"/>
    <property type="match status" value="1"/>
</dbReference>
<keyword evidence="2" id="KW-0012">Acyltransferase</keyword>
<dbReference type="GO" id="GO:0016747">
    <property type="term" value="F:acyltransferase activity, transferring groups other than amino-acyl groups"/>
    <property type="evidence" value="ECO:0007669"/>
    <property type="project" value="InterPro"/>
</dbReference>
<evidence type="ECO:0000313" key="2">
    <source>
        <dbReference type="EMBL" id="CSC92699.1"/>
    </source>
</evidence>
<feature type="domain" description="N-acetyltransferase" evidence="1">
    <location>
        <begin position="15"/>
        <end position="179"/>
    </location>
</feature>
<sequence length="179" mass="19971">MTGKFSGMKILSDRLMMSPISADDWTLFYELHTDPAVISLCFDQPTMLEIESKFQSRLEHWTPDSEHWLCLVISELKTGHRVGITGFCLRNGVAEVGFMLLPSFHGNGYGTESLQALIDYSTKHFGLEGFMAVVTEGNVGSEKVLAKSGFTLHRIVPDAYEIGGQMYADHVYIMGRIVT</sequence>
<dbReference type="AlphaFoldDB" id="A0A656A4W9"/>